<evidence type="ECO:0000313" key="1">
    <source>
        <dbReference type="Proteomes" id="UP000504633"/>
    </source>
</evidence>
<protein>
    <submittedName>
        <fullName evidence="2">Uncharacterized protein LOC111598342</fullName>
    </submittedName>
</protein>
<dbReference type="GeneID" id="111598342"/>
<proteinExistence type="predicted"/>
<gene>
    <name evidence="2" type="primary">LOC111598342</name>
</gene>
<reference evidence="2" key="1">
    <citation type="submission" date="2025-08" db="UniProtKB">
        <authorList>
            <consortium name="RefSeq"/>
        </authorList>
    </citation>
    <scope>IDENTIFICATION</scope>
    <source>
        <strain evidence="2">15085-1641.00</strain>
        <tissue evidence="2">Whole body</tissue>
    </source>
</reference>
<dbReference type="AlphaFoldDB" id="A0A6J1LSI2"/>
<name>A0A6J1LSI2_DROHY</name>
<accession>A0A6J1LSI2</accession>
<dbReference type="OMA" id="HPMDSSK"/>
<dbReference type="KEGG" id="dhe:111598342"/>
<dbReference type="RefSeq" id="XP_023169317.1">
    <property type="nucleotide sequence ID" value="XM_023313549.2"/>
</dbReference>
<dbReference type="OrthoDB" id="8181742at2759"/>
<dbReference type="Proteomes" id="UP000504633">
    <property type="component" value="Unplaced"/>
</dbReference>
<organism evidence="1 2">
    <name type="scientific">Drosophila hydei</name>
    <name type="common">Fruit fly</name>
    <dbReference type="NCBI Taxonomy" id="7224"/>
    <lineage>
        <taxon>Eukaryota</taxon>
        <taxon>Metazoa</taxon>
        <taxon>Ecdysozoa</taxon>
        <taxon>Arthropoda</taxon>
        <taxon>Hexapoda</taxon>
        <taxon>Insecta</taxon>
        <taxon>Pterygota</taxon>
        <taxon>Neoptera</taxon>
        <taxon>Endopterygota</taxon>
        <taxon>Diptera</taxon>
        <taxon>Brachycera</taxon>
        <taxon>Muscomorpha</taxon>
        <taxon>Ephydroidea</taxon>
        <taxon>Drosophilidae</taxon>
        <taxon>Drosophila</taxon>
    </lineage>
</organism>
<keyword evidence="1" id="KW-1185">Reference proteome</keyword>
<sequence length="135" mass="15666">MNYRTIPFVDMLHVSKSLRVQRKPLLQLVPPSGLSIVNYGSLGEVDQFYLSCQDYRDYYRDPFNKMSCSPMFRQYHGKCGNPPDRNVERLSAPGLWVTERPPVVYSEKYSPRMNLTGSINIDAHYSRNSVTVFKH</sequence>
<evidence type="ECO:0000313" key="2">
    <source>
        <dbReference type="RefSeq" id="XP_023169317.1"/>
    </source>
</evidence>